<dbReference type="InterPro" id="IPR039650">
    <property type="entry name" value="HdrA-like"/>
</dbReference>
<sequence length="620" mass="68629">MRKTRPLSLISLVFCFFFLISSSALAQQEVDVLIIGGGAGGTAAGIQAARMGTSVLILEETPWLGGMLTSAGVSAIDGNHLMPSGIWGEFRQALYDHYGGAKAVATGWVSHTLFEPSTGNRILKQMADLPNLKKAYGAIYTSIQQIPGGWQVEWEQNGAQNATKTKILIDGTETGDLLPLVGAGFRLGMDSKQDTGEAEAPESANNIVQDLTYVAILEDVVTARGRKGKVRKPKGYDAAAFDCCCKREGGEMFGAVSDCEQMLNYGKLPNGKYMINWPNCGNDYYLNWPELSKEERLDRLEEAKRHTLGFVYYIQQELGFKNLRLADEFPTKDNMPFIAYDREARRMKGKVFLTADHLESPFNFNYYKTGIAVGDYPIDHHHDKNPEAPEIDFINIKVPSYNIPMGSLVPETTPNFLVAEKNISVSNIVNGTTRLQPVVLGIGQAAGALAATAVLEGQSPEEVSIRKVQQSLLQAKAYIMPYIDTAPDDPAFEAMQRIGASGVLKGIGIPYLWANQTWFYPERIVSEFEWHQGMLPYAPKLKGLPASGKGITAEFIGKALTKMGMEYNSETLMRIWQESNLKGEFHEQRELNRREVSLITDLICKPFEYELDFNGDLKSP</sequence>
<feature type="signal peptide" evidence="6">
    <location>
        <begin position="1"/>
        <end position="26"/>
    </location>
</feature>
<name>A0A6L9E9V8_9FLAO</name>
<keyword evidence="6" id="KW-0732">Signal</keyword>
<keyword evidence="1" id="KW-0004">4Fe-4S</keyword>
<keyword evidence="3" id="KW-0560">Oxidoreductase</keyword>
<keyword evidence="5" id="KW-0411">Iron-sulfur</keyword>
<dbReference type="EMBL" id="WXYO01000002">
    <property type="protein sequence ID" value="NAS11535.1"/>
    <property type="molecule type" value="Genomic_DNA"/>
</dbReference>
<evidence type="ECO:0000256" key="1">
    <source>
        <dbReference type="ARBA" id="ARBA00022485"/>
    </source>
</evidence>
<keyword evidence="8" id="KW-1185">Reference proteome</keyword>
<dbReference type="Gene3D" id="3.50.50.60">
    <property type="entry name" value="FAD/NAD(P)-binding domain"/>
    <property type="match status" value="1"/>
</dbReference>
<dbReference type="GO" id="GO:0051539">
    <property type="term" value="F:4 iron, 4 sulfur cluster binding"/>
    <property type="evidence" value="ECO:0007669"/>
    <property type="project" value="UniProtKB-KW"/>
</dbReference>
<dbReference type="Proteomes" id="UP000475249">
    <property type="component" value="Unassembled WGS sequence"/>
</dbReference>
<dbReference type="Pfam" id="PF12831">
    <property type="entry name" value="FAD_oxidored"/>
    <property type="match status" value="1"/>
</dbReference>
<evidence type="ECO:0000256" key="2">
    <source>
        <dbReference type="ARBA" id="ARBA00022723"/>
    </source>
</evidence>
<reference evidence="7 8" key="1">
    <citation type="submission" date="2020-01" db="EMBL/GenBank/DDBJ databases">
        <title>Bacteria diversity of Porities sp.</title>
        <authorList>
            <person name="Wang G."/>
        </authorList>
    </citation>
    <scope>NUCLEOTIDE SEQUENCE [LARGE SCALE GENOMIC DNA]</scope>
    <source>
        <strain evidence="7 8">R33</strain>
    </source>
</reference>
<dbReference type="PANTHER" id="PTHR43498:SF1">
    <property type="entry name" value="COB--COM HETERODISULFIDE REDUCTASE IRON-SULFUR SUBUNIT A"/>
    <property type="match status" value="1"/>
</dbReference>
<evidence type="ECO:0000313" key="7">
    <source>
        <dbReference type="EMBL" id="NAS11535.1"/>
    </source>
</evidence>
<keyword evidence="4" id="KW-0408">Iron</keyword>
<dbReference type="GO" id="GO:0046872">
    <property type="term" value="F:metal ion binding"/>
    <property type="evidence" value="ECO:0007669"/>
    <property type="project" value="UniProtKB-KW"/>
</dbReference>
<proteinExistence type="predicted"/>
<dbReference type="GO" id="GO:0016491">
    <property type="term" value="F:oxidoreductase activity"/>
    <property type="evidence" value="ECO:0007669"/>
    <property type="project" value="UniProtKB-KW"/>
</dbReference>
<gene>
    <name evidence="7" type="ORF">GTQ38_05950</name>
</gene>
<keyword evidence="2" id="KW-0479">Metal-binding</keyword>
<comment type="caution">
    <text evidence="7">The sequence shown here is derived from an EMBL/GenBank/DDBJ whole genome shotgun (WGS) entry which is preliminary data.</text>
</comment>
<dbReference type="RefSeq" id="WP_161434556.1">
    <property type="nucleotide sequence ID" value="NZ_WXYO01000002.1"/>
</dbReference>
<evidence type="ECO:0000256" key="6">
    <source>
        <dbReference type="SAM" id="SignalP"/>
    </source>
</evidence>
<feature type="chain" id="PRO_5027018506" evidence="6">
    <location>
        <begin position="27"/>
        <end position="620"/>
    </location>
</feature>
<dbReference type="InterPro" id="IPR036188">
    <property type="entry name" value="FAD/NAD-bd_sf"/>
</dbReference>
<protein>
    <submittedName>
        <fullName evidence="7">FAD-dependent oxidoreductase</fullName>
    </submittedName>
</protein>
<dbReference type="SUPFAM" id="SSF51905">
    <property type="entry name" value="FAD/NAD(P)-binding domain"/>
    <property type="match status" value="1"/>
</dbReference>
<evidence type="ECO:0000313" key="8">
    <source>
        <dbReference type="Proteomes" id="UP000475249"/>
    </source>
</evidence>
<dbReference type="AlphaFoldDB" id="A0A6L9E9V8"/>
<evidence type="ECO:0000256" key="5">
    <source>
        <dbReference type="ARBA" id="ARBA00023014"/>
    </source>
</evidence>
<evidence type="ECO:0000256" key="4">
    <source>
        <dbReference type="ARBA" id="ARBA00023004"/>
    </source>
</evidence>
<organism evidence="7 8">
    <name type="scientific">Poritiphilus flavus</name>
    <dbReference type="NCBI Taxonomy" id="2697053"/>
    <lineage>
        <taxon>Bacteria</taxon>
        <taxon>Pseudomonadati</taxon>
        <taxon>Bacteroidota</taxon>
        <taxon>Flavobacteriia</taxon>
        <taxon>Flavobacteriales</taxon>
        <taxon>Flavobacteriaceae</taxon>
        <taxon>Poritiphilus</taxon>
    </lineage>
</organism>
<accession>A0A6L9E9V8</accession>
<dbReference type="PANTHER" id="PTHR43498">
    <property type="entry name" value="FERREDOXIN:COB-COM HETERODISULFIDE REDUCTASE SUBUNIT A"/>
    <property type="match status" value="1"/>
</dbReference>
<evidence type="ECO:0000256" key="3">
    <source>
        <dbReference type="ARBA" id="ARBA00023002"/>
    </source>
</evidence>